<dbReference type="EMBL" id="AOMB01000003">
    <property type="protein sequence ID" value="EMA42001.1"/>
    <property type="molecule type" value="Genomic_DNA"/>
</dbReference>
<organism evidence="2 3">
    <name type="scientific">Halococcus hamelinensis 100A6</name>
    <dbReference type="NCBI Taxonomy" id="1132509"/>
    <lineage>
        <taxon>Archaea</taxon>
        <taxon>Methanobacteriati</taxon>
        <taxon>Methanobacteriota</taxon>
        <taxon>Stenosarchaea group</taxon>
        <taxon>Halobacteria</taxon>
        <taxon>Halobacteriales</taxon>
        <taxon>Halococcaceae</taxon>
        <taxon>Halococcus</taxon>
    </lineage>
</organism>
<feature type="compositionally biased region" description="Acidic residues" evidence="1">
    <location>
        <begin position="1"/>
        <end position="13"/>
    </location>
</feature>
<evidence type="ECO:0000313" key="3">
    <source>
        <dbReference type="Proteomes" id="UP000011566"/>
    </source>
</evidence>
<dbReference type="RefSeq" id="WP_007689717.1">
    <property type="nucleotide sequence ID" value="NZ_AJRK01000420.1"/>
</dbReference>
<evidence type="ECO:0000256" key="1">
    <source>
        <dbReference type="SAM" id="MobiDB-lite"/>
    </source>
</evidence>
<protein>
    <submittedName>
        <fullName evidence="2">Uncharacterized protein</fullName>
    </submittedName>
</protein>
<proteinExistence type="predicted"/>
<comment type="caution">
    <text evidence="2">The sequence shown here is derived from an EMBL/GenBank/DDBJ whole genome shotgun (WGS) entry which is preliminary data.</text>
</comment>
<evidence type="ECO:0000313" key="2">
    <source>
        <dbReference type="EMBL" id="EMA42001.1"/>
    </source>
</evidence>
<dbReference type="Proteomes" id="UP000011566">
    <property type="component" value="Unassembled WGS sequence"/>
</dbReference>
<name>M0M8F8_9EURY</name>
<keyword evidence="3" id="KW-1185">Reference proteome</keyword>
<dbReference type="PATRIC" id="fig|1132509.6.peg.93"/>
<reference evidence="2 3" key="1">
    <citation type="journal article" date="2014" name="PLoS Genet.">
        <title>Phylogenetically driven sequencing of extremely halophilic archaea reveals strategies for static and dynamic osmo-response.</title>
        <authorList>
            <person name="Becker E.A."/>
            <person name="Seitzer P.M."/>
            <person name="Tritt A."/>
            <person name="Larsen D."/>
            <person name="Krusor M."/>
            <person name="Yao A.I."/>
            <person name="Wu D."/>
            <person name="Madern D."/>
            <person name="Eisen J.A."/>
            <person name="Darling A.E."/>
            <person name="Facciotti M.T."/>
        </authorList>
    </citation>
    <scope>NUCLEOTIDE SEQUENCE [LARGE SCALE GENOMIC DNA]</scope>
    <source>
        <strain evidence="2 3">100A6</strain>
    </source>
</reference>
<dbReference type="AlphaFoldDB" id="M0M8F8"/>
<sequence length="176" mass="19646">MIDDNEMDAEETTQENPIEEQVAKLRKKERPLTSEEKRLLMDEAIGISNRPGELREEIEYALRAGSVIHLIDGTDAEVEAIVEKAAGDRDVLTVECAPDTTSEEIPASRVPEETLVFYDGFGELPSDVQVTAAQRVKGQFEYRTPVVVRSSEEARDDLTLRNGDLVGRVRSVDLDE</sequence>
<feature type="region of interest" description="Disordered" evidence="1">
    <location>
        <begin position="1"/>
        <end position="33"/>
    </location>
</feature>
<gene>
    <name evidence="2" type="ORF">C447_00385</name>
</gene>
<accession>M0M8F8</accession>